<proteinExistence type="predicted"/>
<dbReference type="AlphaFoldDB" id="A0A6P2CD93"/>
<dbReference type="Proteomes" id="UP000471120">
    <property type="component" value="Unassembled WGS sequence"/>
</dbReference>
<name>A0A6P2CD93_9NOCA</name>
<comment type="caution">
    <text evidence="1">The sequence shown here is derived from an EMBL/GenBank/DDBJ whole genome shotgun (WGS) entry which is preliminary data.</text>
</comment>
<evidence type="ECO:0000313" key="2">
    <source>
        <dbReference type="Proteomes" id="UP000471120"/>
    </source>
</evidence>
<dbReference type="EMBL" id="QRCM01000001">
    <property type="protein sequence ID" value="TXG90312.1"/>
    <property type="molecule type" value="Genomic_DNA"/>
</dbReference>
<accession>A0A6P2CD93</accession>
<reference evidence="1 2" key="1">
    <citation type="submission" date="2018-07" db="EMBL/GenBank/DDBJ databases">
        <title>Genome sequence of Rhodococcus rhodnii ATCC 35071 from Rhodnius prolixus.</title>
        <authorList>
            <person name="Patel V."/>
            <person name="Vogel K.J."/>
        </authorList>
    </citation>
    <scope>NUCLEOTIDE SEQUENCE [LARGE SCALE GENOMIC DNA]</scope>
    <source>
        <strain evidence="1 2">ATCC 35071</strain>
    </source>
</reference>
<dbReference type="RefSeq" id="WP_010836785.1">
    <property type="nucleotide sequence ID" value="NZ_QRCM01000001.1"/>
</dbReference>
<sequence>MAYEPKVWADGESGDTPITADELNRIEQGIASASAPVDYDDLVNRPSIPAVPAKLSAADARAGSSTAQRTIDAATLKVAIEEHAPGALAALEARVASLEAASGG</sequence>
<gene>
    <name evidence="1" type="ORF">DW322_08845</name>
</gene>
<evidence type="ECO:0000313" key="1">
    <source>
        <dbReference type="EMBL" id="TXG90312.1"/>
    </source>
</evidence>
<protein>
    <submittedName>
        <fullName evidence="1">Uncharacterized protein</fullName>
    </submittedName>
</protein>
<organism evidence="1 2">
    <name type="scientific">Rhodococcus rhodnii</name>
    <dbReference type="NCBI Taxonomy" id="38312"/>
    <lineage>
        <taxon>Bacteria</taxon>
        <taxon>Bacillati</taxon>
        <taxon>Actinomycetota</taxon>
        <taxon>Actinomycetes</taxon>
        <taxon>Mycobacteriales</taxon>
        <taxon>Nocardiaceae</taxon>
        <taxon>Rhodococcus</taxon>
    </lineage>
</organism>